<feature type="compositionally biased region" description="Acidic residues" evidence="1">
    <location>
        <begin position="127"/>
        <end position="142"/>
    </location>
</feature>
<sequence>MSRHTNKGKGVSRVDSIELEDSGSDTFVDDDMSETDAATTSTTNTGITTRYSTWESMIGADPTTNNNTDYGHSGSSSGTASASYDFGMENEDEGEEEDEKEDEKEDEEDQHSSPSYRFIRSPAPEPDHDEDEDDDDEDEEGLLDCHLCNSDPTQSMHTH</sequence>
<feature type="compositionally biased region" description="Low complexity" evidence="1">
    <location>
        <begin position="73"/>
        <end position="83"/>
    </location>
</feature>
<feature type="compositionally biased region" description="Acidic residues" evidence="1">
    <location>
        <begin position="17"/>
        <end position="34"/>
    </location>
</feature>
<evidence type="ECO:0000256" key="1">
    <source>
        <dbReference type="SAM" id="MobiDB-lite"/>
    </source>
</evidence>
<accession>A0A086TK86</accession>
<evidence type="ECO:0000313" key="2">
    <source>
        <dbReference type="EMBL" id="KFH62363.1"/>
    </source>
</evidence>
<dbReference type="EMBL" id="KN042432">
    <property type="protein sequence ID" value="KFH62363.1"/>
    <property type="molecule type" value="Genomic_DNA"/>
</dbReference>
<feature type="compositionally biased region" description="Low complexity" evidence="1">
    <location>
        <begin position="35"/>
        <end position="53"/>
    </location>
</feature>
<organism evidence="2 3">
    <name type="scientific">Podila verticillata NRRL 6337</name>
    <dbReference type="NCBI Taxonomy" id="1069443"/>
    <lineage>
        <taxon>Eukaryota</taxon>
        <taxon>Fungi</taxon>
        <taxon>Fungi incertae sedis</taxon>
        <taxon>Mucoromycota</taxon>
        <taxon>Mortierellomycotina</taxon>
        <taxon>Mortierellomycetes</taxon>
        <taxon>Mortierellales</taxon>
        <taxon>Mortierellaceae</taxon>
        <taxon>Podila</taxon>
    </lineage>
</organism>
<feature type="compositionally biased region" description="Polar residues" evidence="1">
    <location>
        <begin position="150"/>
        <end position="159"/>
    </location>
</feature>
<name>A0A086TK86_9FUNG</name>
<evidence type="ECO:0000313" key="3">
    <source>
        <dbReference type="Proteomes" id="UP000243308"/>
    </source>
</evidence>
<keyword evidence="3" id="KW-1185">Reference proteome</keyword>
<reference evidence="2 3" key="1">
    <citation type="submission" date="2011-02" db="EMBL/GenBank/DDBJ databases">
        <title>The Genome Sequence of Mortierella verticillata NRRL 6337.</title>
        <authorList>
            <consortium name="The Broad Institute Genome Sequencing Platform"/>
            <person name="Russ C."/>
            <person name="Cuomo C."/>
            <person name="Burger G."/>
            <person name="Gray M.W."/>
            <person name="Holland P.W.H."/>
            <person name="King N."/>
            <person name="Lang F.B.F."/>
            <person name="Roger A.J."/>
            <person name="Ruiz-Trillo I."/>
            <person name="Young S.K."/>
            <person name="Zeng Q."/>
            <person name="Gargeya S."/>
            <person name="Alvarado L."/>
            <person name="Berlin A."/>
            <person name="Chapman S.B."/>
            <person name="Chen Z."/>
            <person name="Freedman E."/>
            <person name="Gellesch M."/>
            <person name="Goldberg J."/>
            <person name="Griggs A."/>
            <person name="Gujja S."/>
            <person name="Heilman E."/>
            <person name="Heiman D."/>
            <person name="Howarth C."/>
            <person name="Mehta T."/>
            <person name="Neiman D."/>
            <person name="Pearson M."/>
            <person name="Roberts A."/>
            <person name="Saif S."/>
            <person name="Shea T."/>
            <person name="Shenoy N."/>
            <person name="Sisk P."/>
            <person name="Stolte C."/>
            <person name="Sykes S."/>
            <person name="White J."/>
            <person name="Yandava C."/>
            <person name="Haas B."/>
            <person name="Nusbaum C."/>
            <person name="Birren B."/>
        </authorList>
    </citation>
    <scope>NUCLEOTIDE SEQUENCE [LARGE SCALE GENOMIC DNA]</scope>
    <source>
        <strain evidence="2 3">NRRL 6337</strain>
    </source>
</reference>
<proteinExistence type="predicted"/>
<feature type="region of interest" description="Disordered" evidence="1">
    <location>
        <begin position="1"/>
        <end position="159"/>
    </location>
</feature>
<dbReference type="Proteomes" id="UP000243308">
    <property type="component" value="Unassembled WGS sequence"/>
</dbReference>
<gene>
    <name evidence="2" type="ORF">MVEG_11573</name>
</gene>
<protein>
    <submittedName>
        <fullName evidence="2">Uncharacterized protein</fullName>
    </submittedName>
</protein>
<feature type="compositionally biased region" description="Acidic residues" evidence="1">
    <location>
        <begin position="88"/>
        <end position="109"/>
    </location>
</feature>
<dbReference type="AlphaFoldDB" id="A0A086TK86"/>